<evidence type="ECO:0000256" key="1">
    <source>
        <dbReference type="SAM" id="MobiDB-lite"/>
    </source>
</evidence>
<feature type="region of interest" description="Disordered" evidence="1">
    <location>
        <begin position="1"/>
        <end position="43"/>
    </location>
</feature>
<dbReference type="Proteomes" id="UP000249066">
    <property type="component" value="Unassembled WGS sequence"/>
</dbReference>
<reference evidence="2 3" key="1">
    <citation type="submission" date="2017-08" db="EMBL/GenBank/DDBJ databases">
        <title>Infants hospitalized years apart are colonized by the same room-sourced microbial strains.</title>
        <authorList>
            <person name="Brooks B."/>
            <person name="Olm M.R."/>
            <person name="Firek B.A."/>
            <person name="Baker R."/>
            <person name="Thomas B.C."/>
            <person name="Morowitz M.J."/>
            <person name="Banfield J.F."/>
        </authorList>
    </citation>
    <scope>NUCLEOTIDE SEQUENCE [LARGE SCALE GENOMIC DNA]</scope>
    <source>
        <strain evidence="2">S2_018_000_R2_101</strain>
    </source>
</reference>
<gene>
    <name evidence="2" type="ORF">DI623_08255</name>
</gene>
<name>A0A2W5A9J5_9SPHN</name>
<proteinExistence type="predicted"/>
<feature type="region of interest" description="Disordered" evidence="1">
    <location>
        <begin position="320"/>
        <end position="352"/>
    </location>
</feature>
<organism evidence="2 3">
    <name type="scientific">Sphingomonas sanxanigenens</name>
    <dbReference type="NCBI Taxonomy" id="397260"/>
    <lineage>
        <taxon>Bacteria</taxon>
        <taxon>Pseudomonadati</taxon>
        <taxon>Pseudomonadota</taxon>
        <taxon>Alphaproteobacteria</taxon>
        <taxon>Sphingomonadales</taxon>
        <taxon>Sphingomonadaceae</taxon>
        <taxon>Sphingomonas</taxon>
    </lineage>
</organism>
<comment type="caution">
    <text evidence="2">The sequence shown here is derived from an EMBL/GenBank/DDBJ whole genome shotgun (WGS) entry which is preliminary data.</text>
</comment>
<protein>
    <submittedName>
        <fullName evidence="2">Uncharacterized protein</fullName>
    </submittedName>
</protein>
<feature type="compositionally biased region" description="Low complexity" evidence="1">
    <location>
        <begin position="10"/>
        <end position="26"/>
    </location>
</feature>
<evidence type="ECO:0000313" key="3">
    <source>
        <dbReference type="Proteomes" id="UP000249066"/>
    </source>
</evidence>
<evidence type="ECO:0000313" key="2">
    <source>
        <dbReference type="EMBL" id="PZO89996.1"/>
    </source>
</evidence>
<accession>A0A2W5A9J5</accession>
<dbReference type="EMBL" id="QFNN01000039">
    <property type="protein sequence ID" value="PZO89996.1"/>
    <property type="molecule type" value="Genomic_DNA"/>
</dbReference>
<sequence length="352" mass="37911">MNAAPDTSGAKRPAAAPRSAAAQPPVRHGPSPAAAHARRDGWSPKRQRTFLEAIAEGSTVGEACAHVGLSPASAYALRRRAAGASFRLGWDAANLLARDKVADTLLARAIEGQTETYTRGDAVFTRHRYDNRLATAMLARLDRLAEDAQGPVPQAARLVAQEFDAFLDLVERDEGPARTGLFVGARVAGDGVAWGDIDPVLALARADRYLRGHAGMAGEVDISDLDPARRAQWSADQWARADAAGLIVVADRAMDDPEFDDGHDDVDIEGEDDDLLPEGVDLREEDWETIRVRRAVFAHAAAAERKLEEDARASQLCQLRTAAEDDNAPWPAADARRADRPVGNDPPSCRPL</sequence>
<dbReference type="AlphaFoldDB" id="A0A2W5A9J5"/>